<proteinExistence type="predicted"/>
<protein>
    <submittedName>
        <fullName evidence="3">Uncharacterized protein</fullName>
    </submittedName>
</protein>
<feature type="region of interest" description="Disordered" evidence="1">
    <location>
        <begin position="241"/>
        <end position="260"/>
    </location>
</feature>
<gene>
    <name evidence="3" type="ORF">TEA_010276</name>
</gene>
<evidence type="ECO:0000256" key="1">
    <source>
        <dbReference type="SAM" id="MobiDB-lite"/>
    </source>
</evidence>
<feature type="compositionally biased region" description="Low complexity" evidence="1">
    <location>
        <begin position="74"/>
        <end position="89"/>
    </location>
</feature>
<keyword evidence="2" id="KW-0812">Transmembrane</keyword>
<dbReference type="EMBL" id="SDRB02008792">
    <property type="protein sequence ID" value="THG09045.1"/>
    <property type="molecule type" value="Genomic_DNA"/>
</dbReference>
<sequence>MAPAVGQEGSSQDSTAASLASQLLSAIKSIGLWVVSYFTYGPANHKDHYSGSKVEFDDVESAGDDRLTNSPTAISTTSSQTHPSHPISIASQQPGFKSESQTQTRLSNPIAKAFHELEMGKLFLTFILPTTTMILALHGKDSSSGVLHSILCLLCTSLVALLYGISFRDLFPGIANTFEPLGTAFEKPHPPKSKNRETFEGGDDGALTYLTPRGGRRWRTHISHSNSNSKIPKSPILHRRSKGRTKHLQTRKPANQSSRRCGVHHFRLDSSLNYGKSLIHSPEFCFHAYATLQSSIVTTDLTENPKGSSRISLRIR</sequence>
<evidence type="ECO:0000313" key="4">
    <source>
        <dbReference type="Proteomes" id="UP000306102"/>
    </source>
</evidence>
<feature type="compositionally biased region" description="Basic and acidic residues" evidence="1">
    <location>
        <begin position="186"/>
        <end position="199"/>
    </location>
</feature>
<keyword evidence="2" id="KW-0472">Membrane</keyword>
<name>A0A4S4E1E0_CAMSN</name>
<evidence type="ECO:0000313" key="3">
    <source>
        <dbReference type="EMBL" id="THG09045.1"/>
    </source>
</evidence>
<keyword evidence="4" id="KW-1185">Reference proteome</keyword>
<evidence type="ECO:0000256" key="2">
    <source>
        <dbReference type="SAM" id="Phobius"/>
    </source>
</evidence>
<keyword evidence="2" id="KW-1133">Transmembrane helix</keyword>
<organism evidence="3 4">
    <name type="scientific">Camellia sinensis var. sinensis</name>
    <name type="common">China tea</name>
    <dbReference type="NCBI Taxonomy" id="542762"/>
    <lineage>
        <taxon>Eukaryota</taxon>
        <taxon>Viridiplantae</taxon>
        <taxon>Streptophyta</taxon>
        <taxon>Embryophyta</taxon>
        <taxon>Tracheophyta</taxon>
        <taxon>Spermatophyta</taxon>
        <taxon>Magnoliopsida</taxon>
        <taxon>eudicotyledons</taxon>
        <taxon>Gunneridae</taxon>
        <taxon>Pentapetalae</taxon>
        <taxon>asterids</taxon>
        <taxon>Ericales</taxon>
        <taxon>Theaceae</taxon>
        <taxon>Camellia</taxon>
    </lineage>
</organism>
<comment type="caution">
    <text evidence="3">The sequence shown here is derived from an EMBL/GenBank/DDBJ whole genome shotgun (WGS) entry which is preliminary data.</text>
</comment>
<reference evidence="3 4" key="1">
    <citation type="journal article" date="2018" name="Proc. Natl. Acad. Sci. U.S.A.">
        <title>Draft genome sequence of Camellia sinensis var. sinensis provides insights into the evolution of the tea genome and tea quality.</title>
        <authorList>
            <person name="Wei C."/>
            <person name="Yang H."/>
            <person name="Wang S."/>
            <person name="Zhao J."/>
            <person name="Liu C."/>
            <person name="Gao L."/>
            <person name="Xia E."/>
            <person name="Lu Y."/>
            <person name="Tai Y."/>
            <person name="She G."/>
            <person name="Sun J."/>
            <person name="Cao H."/>
            <person name="Tong W."/>
            <person name="Gao Q."/>
            <person name="Li Y."/>
            <person name="Deng W."/>
            <person name="Jiang X."/>
            <person name="Wang W."/>
            <person name="Chen Q."/>
            <person name="Zhang S."/>
            <person name="Li H."/>
            <person name="Wu J."/>
            <person name="Wang P."/>
            <person name="Li P."/>
            <person name="Shi C."/>
            <person name="Zheng F."/>
            <person name="Jian J."/>
            <person name="Huang B."/>
            <person name="Shan D."/>
            <person name="Shi M."/>
            <person name="Fang C."/>
            <person name="Yue Y."/>
            <person name="Li F."/>
            <person name="Li D."/>
            <person name="Wei S."/>
            <person name="Han B."/>
            <person name="Jiang C."/>
            <person name="Yin Y."/>
            <person name="Xia T."/>
            <person name="Zhang Z."/>
            <person name="Bennetzen J.L."/>
            <person name="Zhao S."/>
            <person name="Wan X."/>
        </authorList>
    </citation>
    <scope>NUCLEOTIDE SEQUENCE [LARGE SCALE GENOMIC DNA]</scope>
    <source>
        <strain evidence="4">cv. Shuchazao</strain>
        <tissue evidence="3">Leaf</tissue>
    </source>
</reference>
<feature type="transmembrane region" description="Helical" evidence="2">
    <location>
        <begin position="122"/>
        <end position="139"/>
    </location>
</feature>
<feature type="compositionally biased region" description="Polar residues" evidence="1">
    <location>
        <begin position="90"/>
        <end position="102"/>
    </location>
</feature>
<feature type="region of interest" description="Disordered" evidence="1">
    <location>
        <begin position="185"/>
        <end position="206"/>
    </location>
</feature>
<dbReference type="Proteomes" id="UP000306102">
    <property type="component" value="Unassembled WGS sequence"/>
</dbReference>
<dbReference type="AlphaFoldDB" id="A0A4S4E1E0"/>
<accession>A0A4S4E1E0</accession>
<feature type="region of interest" description="Disordered" evidence="1">
    <location>
        <begin position="61"/>
        <end position="102"/>
    </location>
</feature>
<feature type="transmembrane region" description="Helical" evidence="2">
    <location>
        <begin position="145"/>
        <end position="165"/>
    </location>
</feature>
<feature type="compositionally biased region" description="Basic residues" evidence="1">
    <location>
        <begin position="241"/>
        <end position="250"/>
    </location>
</feature>